<feature type="compositionally biased region" description="Low complexity" evidence="6">
    <location>
        <begin position="156"/>
        <end position="180"/>
    </location>
</feature>
<protein>
    <recommendedName>
        <fullName evidence="4">WD40 repeat-containing protein SMU1</fullName>
    </recommendedName>
</protein>
<feature type="repeat" description="WD" evidence="5">
    <location>
        <begin position="572"/>
        <end position="614"/>
    </location>
</feature>
<dbReference type="HOGENOM" id="CLU_008524_0_0_1"/>
<feature type="region of interest" description="Disordered" evidence="6">
    <location>
        <begin position="1"/>
        <end position="22"/>
    </location>
</feature>
<evidence type="ECO:0000256" key="2">
    <source>
        <dbReference type="ARBA" id="ARBA00022574"/>
    </source>
</evidence>
<sequence>MEHGQPASPALSATSSSRSITTPRAALTQLPSLSTESLPNQPTQQHHHHHHHHPNHHSHQHVASADDPLHSLTPSSLLLPPYPKTAPTSPNMANMQRNNTTLGAVGLASPSRLAHIAPNMMASMSNPVTDGLGISSSSDASSSSAAAAAAASASGAAPGQAQPTSASSSSAPAGAGAPNTSGGGGGGGTKETWKKRKQALLAEARNHSVANLQLHGLRPPPNPYYPYYQNSSILGAGAFADPYSHGPGSSSSARHDAASANEATLASLRTAILRPDDPKLRNDIIRMVDQWLADEGFGATRQVLMDEAGTKQREREEAGLDARKLRGCLLEGDWPEVDKLLGKPLVKNHKAFLYAVYKQQFLEHIEHREFQKAFTFLNKRLKPLEHYQPHSSEFRDLCYLLSAKAVTDAPSFASWEGIQPAREKLVMEFAAMLEQDRLDREAGMPGSAGPSNGGPGLGSGGGGGGGNGGGGPNASSTDLVSGGADGEDGTGVDSNGAGSSQGGGAGNASGGGGAANGGYVYVPPRRLMTMLHQAVAYQVEFARYHPKKAPVVSSLLHDYTGFIVPNSVQHTMRGHRKNVKSVRFVGEEGRKIVSGSSDNTVRLWDSNTGRCDAVLEGHRSRVWDVDSTRAGGQVASASGDSTVKVWGVDDGQCRTTLKAGLGDVYCCRFHPDERHLVSAGYDKLVRMFDVETGSIIKTFTGHQLGVSSAIFNPLGNLIVTASKDTTIRFWDVISGLCIRTITGHLGEVTSVEMNENGSLLLSSSKDNSNRLWDVRMLRPLKRFKGHQNTSKNFIKSSFAHTSLLVGGSEDGRIYMWDQESSEVLQTLEGHGFDLDYDWSRGGATAGMGPGGVGVGGGFIAGGMPTWQLPSAADSEGGTTASTASTTAGSGATAGVAGGSTTTATGQAGRYDYAMASTTTNNNVAYGAVWNKAQSLLASCGDDGTVKTWVWDEKRDHDAMVDLMKRGGEAAAE</sequence>
<dbReference type="PANTHER" id="PTHR22848">
    <property type="entry name" value="WD40 REPEAT PROTEIN"/>
    <property type="match status" value="1"/>
</dbReference>
<feature type="repeat" description="WD" evidence="5">
    <location>
        <begin position="783"/>
        <end position="826"/>
    </location>
</feature>
<feature type="compositionally biased region" description="Low complexity" evidence="6">
    <location>
        <begin position="70"/>
        <end position="79"/>
    </location>
</feature>
<evidence type="ECO:0000256" key="4">
    <source>
        <dbReference type="ARBA" id="ARBA00026184"/>
    </source>
</evidence>
<feature type="compositionally biased region" description="Gly residues" evidence="6">
    <location>
        <begin position="451"/>
        <end position="472"/>
    </location>
</feature>
<dbReference type="PROSITE" id="PS50294">
    <property type="entry name" value="WD_REPEATS_REGION"/>
    <property type="match status" value="4"/>
</dbReference>
<feature type="repeat" description="WD" evidence="5">
    <location>
        <begin position="699"/>
        <end position="740"/>
    </location>
</feature>
<dbReference type="OrthoDB" id="674604at2759"/>
<feature type="region of interest" description="Disordered" evidence="6">
    <location>
        <begin position="34"/>
        <end position="96"/>
    </location>
</feature>
<dbReference type="Gene3D" id="2.130.10.10">
    <property type="entry name" value="YVTN repeat-like/Quinoprotein amine dehydrogenase"/>
    <property type="match status" value="1"/>
</dbReference>
<dbReference type="InterPro" id="IPR019775">
    <property type="entry name" value="WD40_repeat_CS"/>
</dbReference>
<evidence type="ECO:0000256" key="3">
    <source>
        <dbReference type="ARBA" id="ARBA00022737"/>
    </source>
</evidence>
<dbReference type="CDD" id="cd00200">
    <property type="entry name" value="WD40"/>
    <property type="match status" value="1"/>
</dbReference>
<feature type="region of interest" description="Disordered" evidence="6">
    <location>
        <begin position="869"/>
        <end position="900"/>
    </location>
</feature>
<dbReference type="Pfam" id="PF00400">
    <property type="entry name" value="WD40"/>
    <property type="match status" value="7"/>
</dbReference>
<reference evidence="7 8" key="1">
    <citation type="journal article" date="2013" name="Plant Cell">
        <title>The transition from a phytopathogenic smut ancestor to an anamorphic biocontrol agent deciphered by comparative whole-genome analysis.</title>
        <authorList>
            <person name="Lefebvre F."/>
            <person name="Joly D.L."/>
            <person name="Labbe C."/>
            <person name="Teichmann B."/>
            <person name="Linning R."/>
            <person name="Belzile F."/>
            <person name="Bakkeren G."/>
            <person name="Belanger R.R."/>
        </authorList>
    </citation>
    <scope>NUCLEOTIDE SEQUENCE [LARGE SCALE GENOMIC DNA]</scope>
    <source>
        <strain evidence="7 8">PF-1</strain>
    </source>
</reference>
<organism evidence="7 8">
    <name type="scientific">Pseudozyma flocculosa PF-1</name>
    <dbReference type="NCBI Taxonomy" id="1277687"/>
    <lineage>
        <taxon>Eukaryota</taxon>
        <taxon>Fungi</taxon>
        <taxon>Dikarya</taxon>
        <taxon>Basidiomycota</taxon>
        <taxon>Ustilaginomycotina</taxon>
        <taxon>Ustilaginomycetes</taxon>
        <taxon>Ustilaginales</taxon>
        <taxon>Ustilaginaceae</taxon>
        <taxon>Pseudozyma</taxon>
    </lineage>
</organism>
<accession>A0A061H1E8</accession>
<dbReference type="PROSITE" id="PS50082">
    <property type="entry name" value="WD_REPEATS_2"/>
    <property type="match status" value="6"/>
</dbReference>
<evidence type="ECO:0000256" key="5">
    <source>
        <dbReference type="PROSITE-ProRule" id="PRU00221"/>
    </source>
</evidence>
<dbReference type="InterPro" id="IPR020472">
    <property type="entry name" value="WD40_PAC1"/>
</dbReference>
<evidence type="ECO:0000256" key="1">
    <source>
        <dbReference type="ARBA" id="ARBA00004324"/>
    </source>
</evidence>
<dbReference type="KEGG" id="pfp:PFL1_06070"/>
<feature type="compositionally biased region" description="Basic residues" evidence="6">
    <location>
        <begin position="45"/>
        <end position="60"/>
    </location>
</feature>
<dbReference type="RefSeq" id="XP_007881799.1">
    <property type="nucleotide sequence ID" value="XM_007883608.1"/>
</dbReference>
<feature type="repeat" description="WD" evidence="5">
    <location>
        <begin position="657"/>
        <end position="698"/>
    </location>
</feature>
<evidence type="ECO:0000313" key="7">
    <source>
        <dbReference type="EMBL" id="EPQ26422.1"/>
    </source>
</evidence>
<dbReference type="GO" id="GO:0000398">
    <property type="term" value="P:mRNA splicing, via spliceosome"/>
    <property type="evidence" value="ECO:0007669"/>
    <property type="project" value="InterPro"/>
</dbReference>
<dbReference type="PRINTS" id="PR00320">
    <property type="entry name" value="GPROTEINBRPT"/>
</dbReference>
<feature type="repeat" description="WD" evidence="5">
    <location>
        <begin position="741"/>
        <end position="782"/>
    </location>
</feature>
<feature type="compositionally biased region" description="Low complexity" evidence="6">
    <location>
        <begin position="870"/>
        <end position="900"/>
    </location>
</feature>
<evidence type="ECO:0000313" key="8">
    <source>
        <dbReference type="Proteomes" id="UP000053664"/>
    </source>
</evidence>
<dbReference type="SUPFAM" id="SSF50969">
    <property type="entry name" value="YVTN repeat-like/Quinoprotein amine dehydrogenase"/>
    <property type="match status" value="1"/>
</dbReference>
<keyword evidence="3" id="KW-0677">Repeat</keyword>
<dbReference type="PROSITE" id="PS00678">
    <property type="entry name" value="WD_REPEATS_1"/>
    <property type="match status" value="2"/>
</dbReference>
<dbReference type="SUPFAM" id="SSF50978">
    <property type="entry name" value="WD40 repeat-like"/>
    <property type="match status" value="1"/>
</dbReference>
<dbReference type="eggNOG" id="KOG0266">
    <property type="taxonomic scope" value="Eukaryota"/>
</dbReference>
<proteinExistence type="predicted"/>
<evidence type="ECO:0000256" key="6">
    <source>
        <dbReference type="SAM" id="MobiDB-lite"/>
    </source>
</evidence>
<feature type="compositionally biased region" description="Gly residues" evidence="6">
    <location>
        <begin position="499"/>
        <end position="514"/>
    </location>
</feature>
<dbReference type="AlphaFoldDB" id="A0A061H1E8"/>
<feature type="region of interest" description="Disordered" evidence="6">
    <location>
        <begin position="156"/>
        <end position="194"/>
    </location>
</feature>
<dbReference type="GeneID" id="19320150"/>
<comment type="subcellular location">
    <subcellularLocation>
        <location evidence="1">Nucleus speckle</location>
    </subcellularLocation>
</comment>
<name>A0A061H1E8_9BASI</name>
<dbReference type="InterPro" id="IPR011044">
    <property type="entry name" value="Quino_amine_DH_bsu"/>
</dbReference>
<dbReference type="SMART" id="SM00320">
    <property type="entry name" value="WD40"/>
    <property type="match status" value="7"/>
</dbReference>
<dbReference type="InterPro" id="IPR001680">
    <property type="entry name" value="WD40_rpt"/>
</dbReference>
<feature type="compositionally biased region" description="Polar residues" evidence="6">
    <location>
        <begin position="86"/>
        <end position="96"/>
    </location>
</feature>
<keyword evidence="2 5" id="KW-0853">WD repeat</keyword>
<dbReference type="InterPro" id="IPR015943">
    <property type="entry name" value="WD40/YVTN_repeat-like_dom_sf"/>
</dbReference>
<dbReference type="Proteomes" id="UP000053664">
    <property type="component" value="Unassembled WGS sequence"/>
</dbReference>
<feature type="region of interest" description="Disordered" evidence="6">
    <location>
        <begin position="441"/>
        <end position="514"/>
    </location>
</feature>
<feature type="compositionally biased region" description="Polar residues" evidence="6">
    <location>
        <begin position="34"/>
        <end position="43"/>
    </location>
</feature>
<dbReference type="InterPro" id="IPR045184">
    <property type="entry name" value="SMU1"/>
</dbReference>
<feature type="repeat" description="WD" evidence="5">
    <location>
        <begin position="615"/>
        <end position="656"/>
    </location>
</feature>
<dbReference type="GO" id="GO:0016607">
    <property type="term" value="C:nuclear speck"/>
    <property type="evidence" value="ECO:0007669"/>
    <property type="project" value="UniProtKB-SubCell"/>
</dbReference>
<gene>
    <name evidence="7" type="ORF">PFL1_06070</name>
</gene>
<dbReference type="EMBL" id="KE361645">
    <property type="protein sequence ID" value="EPQ26422.1"/>
    <property type="molecule type" value="Genomic_DNA"/>
</dbReference>
<dbReference type="InterPro" id="IPR036322">
    <property type="entry name" value="WD40_repeat_dom_sf"/>
</dbReference>